<gene>
    <name evidence="9" type="ORF">SSX86_004368</name>
</gene>
<feature type="compositionally biased region" description="Polar residues" evidence="6">
    <location>
        <begin position="146"/>
        <end position="173"/>
    </location>
</feature>
<feature type="region of interest" description="Disordered" evidence="6">
    <location>
        <begin position="259"/>
        <end position="291"/>
    </location>
</feature>
<keyword evidence="7" id="KW-0472">Membrane</keyword>
<evidence type="ECO:0000256" key="4">
    <source>
        <dbReference type="ARBA" id="ARBA00023163"/>
    </source>
</evidence>
<keyword evidence="7" id="KW-0812">Transmembrane</keyword>
<evidence type="ECO:0000259" key="8">
    <source>
        <dbReference type="PROSITE" id="PS50217"/>
    </source>
</evidence>
<dbReference type="Pfam" id="PF16596">
    <property type="entry name" value="MFMR_assoc"/>
    <property type="match status" value="1"/>
</dbReference>
<dbReference type="Pfam" id="PF07777">
    <property type="entry name" value="MFMR"/>
    <property type="match status" value="1"/>
</dbReference>
<comment type="caution">
    <text evidence="9">The sequence shown here is derived from an EMBL/GenBank/DDBJ whole genome shotgun (WGS) entry which is preliminary data.</text>
</comment>
<dbReference type="GO" id="GO:0003700">
    <property type="term" value="F:DNA-binding transcription factor activity"/>
    <property type="evidence" value="ECO:0007669"/>
    <property type="project" value="InterPro"/>
</dbReference>
<dbReference type="AlphaFoldDB" id="A0AAP0DNW4"/>
<dbReference type="EMBL" id="JBCNJP010000007">
    <property type="protein sequence ID" value="KAK9076037.1"/>
    <property type="molecule type" value="Genomic_DNA"/>
</dbReference>
<evidence type="ECO:0000256" key="2">
    <source>
        <dbReference type="ARBA" id="ARBA00023015"/>
    </source>
</evidence>
<dbReference type="SUPFAM" id="SSF57959">
    <property type="entry name" value="Leucine zipper domain"/>
    <property type="match status" value="1"/>
</dbReference>
<dbReference type="PANTHER" id="PTHR31808">
    <property type="entry name" value="EXPRESSED PROTEIN"/>
    <property type="match status" value="1"/>
</dbReference>
<keyword evidence="2" id="KW-0805">Transcription regulation</keyword>
<evidence type="ECO:0000256" key="3">
    <source>
        <dbReference type="ARBA" id="ARBA00023125"/>
    </source>
</evidence>
<feature type="compositionally biased region" description="Low complexity" evidence="6">
    <location>
        <begin position="174"/>
        <end position="194"/>
    </location>
</feature>
<keyword evidence="5" id="KW-0539">Nucleus</keyword>
<keyword evidence="7" id="KW-1133">Transmembrane helix</keyword>
<feature type="compositionally biased region" description="Basic and acidic residues" evidence="6">
    <location>
        <begin position="280"/>
        <end position="291"/>
    </location>
</feature>
<dbReference type="InterPro" id="IPR038925">
    <property type="entry name" value="At3g17800-like"/>
</dbReference>
<feature type="domain" description="BZIP" evidence="8">
    <location>
        <begin position="271"/>
        <end position="334"/>
    </location>
</feature>
<evidence type="ECO:0000256" key="5">
    <source>
        <dbReference type="ARBA" id="ARBA00023242"/>
    </source>
</evidence>
<dbReference type="GO" id="GO:0005634">
    <property type="term" value="C:nucleus"/>
    <property type="evidence" value="ECO:0007669"/>
    <property type="project" value="UniProtKB-SubCell"/>
</dbReference>
<dbReference type="CDD" id="cd14702">
    <property type="entry name" value="bZIP_plant_GBF1"/>
    <property type="match status" value="1"/>
</dbReference>
<evidence type="ECO:0000313" key="10">
    <source>
        <dbReference type="Proteomes" id="UP001408789"/>
    </source>
</evidence>
<keyword evidence="4" id="KW-0804">Transcription</keyword>
<dbReference type="InterPro" id="IPR045314">
    <property type="entry name" value="bZIP_plant_GBF1"/>
</dbReference>
<protein>
    <recommendedName>
        <fullName evidence="8">BZIP domain-containing protein</fullName>
    </recommendedName>
</protein>
<dbReference type="Pfam" id="PF05542">
    <property type="entry name" value="DUF760"/>
    <property type="match status" value="1"/>
</dbReference>
<dbReference type="SMART" id="SM00338">
    <property type="entry name" value="BRLZ"/>
    <property type="match status" value="1"/>
</dbReference>
<dbReference type="Pfam" id="PF00170">
    <property type="entry name" value="bZIP_1"/>
    <property type="match status" value="1"/>
</dbReference>
<keyword evidence="3" id="KW-0238">DNA-binding</keyword>
<dbReference type="Gene3D" id="1.20.5.170">
    <property type="match status" value="1"/>
</dbReference>
<dbReference type="InterPro" id="IPR046347">
    <property type="entry name" value="bZIP_sf"/>
</dbReference>
<dbReference type="InterPro" id="IPR004827">
    <property type="entry name" value="bZIP"/>
</dbReference>
<dbReference type="PROSITE" id="PS00036">
    <property type="entry name" value="BZIP_BASIC"/>
    <property type="match status" value="1"/>
</dbReference>
<dbReference type="PROSITE" id="PS50217">
    <property type="entry name" value="BZIP"/>
    <property type="match status" value="1"/>
</dbReference>
<reference evidence="9 10" key="1">
    <citation type="submission" date="2024-04" db="EMBL/GenBank/DDBJ databases">
        <title>The reference genome of an endangered Asteraceae, Deinandra increscens subsp. villosa, native to the Central Coast of California.</title>
        <authorList>
            <person name="Guilliams M."/>
            <person name="Hasenstab-Lehman K."/>
            <person name="Meyer R."/>
            <person name="Mcevoy S."/>
        </authorList>
    </citation>
    <scope>NUCLEOTIDE SEQUENCE [LARGE SCALE GENOMIC DNA]</scope>
    <source>
        <tissue evidence="9">Leaf</tissue>
    </source>
</reference>
<feature type="region of interest" description="Disordered" evidence="6">
    <location>
        <begin position="1"/>
        <end position="41"/>
    </location>
</feature>
<dbReference type="Proteomes" id="UP001408789">
    <property type="component" value="Unassembled WGS sequence"/>
</dbReference>
<feature type="compositionally biased region" description="Basic and acidic residues" evidence="6">
    <location>
        <begin position="1"/>
        <end position="18"/>
    </location>
</feature>
<dbReference type="GO" id="GO:0003677">
    <property type="term" value="F:DNA binding"/>
    <property type="evidence" value="ECO:0007669"/>
    <property type="project" value="UniProtKB-KW"/>
</dbReference>
<evidence type="ECO:0000256" key="1">
    <source>
        <dbReference type="ARBA" id="ARBA00004123"/>
    </source>
</evidence>
<sequence>MGSRETDTPDKEAEDSAKEAPTSQEQSSGNGMGMVPPDWTNFQAYSPMPPHGYLASSPQPHPYVWGVQHLLPPYGTAPHPYVAMYPHGGLYAHPSMPPGSYPFNPYAMPSPNGVAEASGNTPGSIEVNGKSPEGKEKLPVKRSKGSLGSLNMITGKNNESSKAGASANGSQPKSGDSGSEGSSEGSDTNSENNSQMKSGSRQDTMEGEAFQNENTVNGFQNGGLVNQTMAILPMSAAVGPTTNLNMVAGGMVAVGSRENMQSHHWVQDERELKRQKRKQSNRESARRSRLRKQAECDELAQRAEALNEENASLRAEVSRIRSNYEQLLAENAALKERLGEAHGQDEEGQQTDGENHQDGQSDHVNLTVLPELIDLLRLMKLDNCLDVPSLEDWTFLQNIQPKYLSCCFNTPLSFSPESATMQISTGVFTDVTAVLYSSPTPPSCARSPEFRHVHAFSDTKPLPSLGFLKGYRVEPSRARSCVAKSSLGGSGSGDELVPVAPLELESPVGQLLVQILQTHPHLLPAAIDQQLDKLENERNAQKQESASSSTDSLYKRIAAVKEKDRQKALEEIVYCWIVHKFIENEISMIPKIASTSDPIGRVDFWPNQETKLESVHSAEALEMIQNHVDLVLGDRLVGPLESVVEIKKVKLGKLYAASIMYGYFLKRVDERFQLERSMNTLPEGFKEGKSRFVEPQVPQSPFWDPDSLIRIQPEFEEEEGFTVSYDDDDGKSYRLRSYVMYLDAETLQRYATIRSKEAISLIEKQTQALFGRPDIKISEDGSLDAANDEAISLTFSGLTMLILEAVAFGSFLWNAENYMESKYQFLKS</sequence>
<feature type="region of interest" description="Disordered" evidence="6">
    <location>
        <begin position="340"/>
        <end position="361"/>
    </location>
</feature>
<name>A0AAP0DNW4_9ASTR</name>
<organism evidence="9 10">
    <name type="scientific">Deinandra increscens subsp. villosa</name>
    <dbReference type="NCBI Taxonomy" id="3103831"/>
    <lineage>
        <taxon>Eukaryota</taxon>
        <taxon>Viridiplantae</taxon>
        <taxon>Streptophyta</taxon>
        <taxon>Embryophyta</taxon>
        <taxon>Tracheophyta</taxon>
        <taxon>Spermatophyta</taxon>
        <taxon>Magnoliopsida</taxon>
        <taxon>eudicotyledons</taxon>
        <taxon>Gunneridae</taxon>
        <taxon>Pentapetalae</taxon>
        <taxon>asterids</taxon>
        <taxon>campanulids</taxon>
        <taxon>Asterales</taxon>
        <taxon>Asteraceae</taxon>
        <taxon>Asteroideae</taxon>
        <taxon>Heliantheae alliance</taxon>
        <taxon>Madieae</taxon>
        <taxon>Madiinae</taxon>
        <taxon>Deinandra</taxon>
    </lineage>
</organism>
<proteinExistence type="predicted"/>
<accession>A0AAP0DNW4</accession>
<keyword evidence="10" id="KW-1185">Reference proteome</keyword>
<evidence type="ECO:0000256" key="6">
    <source>
        <dbReference type="SAM" id="MobiDB-lite"/>
    </source>
</evidence>
<feature type="region of interest" description="Disordered" evidence="6">
    <location>
        <begin position="114"/>
        <end position="205"/>
    </location>
</feature>
<comment type="subcellular location">
    <subcellularLocation>
        <location evidence="1">Nucleus</location>
    </subcellularLocation>
</comment>
<dbReference type="InterPro" id="IPR008479">
    <property type="entry name" value="DUF760"/>
</dbReference>
<feature type="transmembrane region" description="Helical" evidence="7">
    <location>
        <begin position="790"/>
        <end position="813"/>
    </location>
</feature>
<dbReference type="PANTHER" id="PTHR31808:SF2">
    <property type="entry name" value="OS04G0596300 PROTEIN"/>
    <property type="match status" value="1"/>
</dbReference>
<evidence type="ECO:0000313" key="9">
    <source>
        <dbReference type="EMBL" id="KAK9076037.1"/>
    </source>
</evidence>
<evidence type="ECO:0000256" key="7">
    <source>
        <dbReference type="SAM" id="Phobius"/>
    </source>
</evidence>
<dbReference type="InterPro" id="IPR012900">
    <property type="entry name" value="MFMR"/>
</dbReference>